<organism evidence="1 2">
    <name type="scientific">Araneus ventricosus</name>
    <name type="common">Orbweaver spider</name>
    <name type="synonym">Epeira ventricosa</name>
    <dbReference type="NCBI Taxonomy" id="182803"/>
    <lineage>
        <taxon>Eukaryota</taxon>
        <taxon>Metazoa</taxon>
        <taxon>Ecdysozoa</taxon>
        <taxon>Arthropoda</taxon>
        <taxon>Chelicerata</taxon>
        <taxon>Arachnida</taxon>
        <taxon>Araneae</taxon>
        <taxon>Araneomorphae</taxon>
        <taxon>Entelegynae</taxon>
        <taxon>Araneoidea</taxon>
        <taxon>Araneidae</taxon>
        <taxon>Araneus</taxon>
    </lineage>
</organism>
<dbReference type="AlphaFoldDB" id="A0A4Y2DST3"/>
<protein>
    <submittedName>
        <fullName evidence="1">Uncharacterized protein</fullName>
    </submittedName>
</protein>
<dbReference type="Proteomes" id="UP000499080">
    <property type="component" value="Unassembled WGS sequence"/>
</dbReference>
<evidence type="ECO:0000313" key="1">
    <source>
        <dbReference type="EMBL" id="GBM19337.1"/>
    </source>
</evidence>
<proteinExistence type="predicted"/>
<evidence type="ECO:0000313" key="2">
    <source>
        <dbReference type="Proteomes" id="UP000499080"/>
    </source>
</evidence>
<keyword evidence="2" id="KW-1185">Reference proteome</keyword>
<name>A0A4Y2DST3_ARAVE</name>
<comment type="caution">
    <text evidence="1">The sequence shown here is derived from an EMBL/GenBank/DDBJ whole genome shotgun (WGS) entry which is preliminary data.</text>
</comment>
<sequence length="119" mass="14207">MWMSTYTTLRKKLECRSPGWTINTARSHSLHQISKWPVGNRARFHFKRKLFPLLAVPLPAHKLEEWRFYCKYRRCQDRAFIFLIEFAKAKFRKPGVQLLAFCSVIYQTVTISSGKRRVQ</sequence>
<accession>A0A4Y2DST3</accession>
<dbReference type="EMBL" id="BGPR01090434">
    <property type="protein sequence ID" value="GBM19337.1"/>
    <property type="molecule type" value="Genomic_DNA"/>
</dbReference>
<gene>
    <name evidence="1" type="ORF">AVEN_264312_1</name>
</gene>
<reference evidence="1 2" key="1">
    <citation type="journal article" date="2019" name="Sci. Rep.">
        <title>Orb-weaving spider Araneus ventricosus genome elucidates the spidroin gene catalogue.</title>
        <authorList>
            <person name="Kono N."/>
            <person name="Nakamura H."/>
            <person name="Ohtoshi R."/>
            <person name="Moran D.A.P."/>
            <person name="Shinohara A."/>
            <person name="Yoshida Y."/>
            <person name="Fujiwara M."/>
            <person name="Mori M."/>
            <person name="Tomita M."/>
            <person name="Arakawa K."/>
        </authorList>
    </citation>
    <scope>NUCLEOTIDE SEQUENCE [LARGE SCALE GENOMIC DNA]</scope>
</reference>